<keyword evidence="4" id="KW-1185">Reference proteome</keyword>
<evidence type="ECO:0000256" key="2">
    <source>
        <dbReference type="SAM" id="SignalP"/>
    </source>
</evidence>
<sequence length="107" mass="12039">MKPSWKIATLLSFAAIIGFAEAGQAAINPPSLTPVNRIQIDIEDLPNILPGEDANLLANRFNNSDRDFNYDNDRGRNSRRVNRPNAGRFNGQTPRRVNRPNAGRRQR</sequence>
<feature type="compositionally biased region" description="Basic and acidic residues" evidence="1">
    <location>
        <begin position="63"/>
        <end position="76"/>
    </location>
</feature>
<gene>
    <name evidence="3" type="ORF">NIES46_06890</name>
</gene>
<dbReference type="RefSeq" id="WP_014275222.1">
    <property type="nucleotide sequence ID" value="NZ_BIMW01000032.1"/>
</dbReference>
<organism evidence="3 4">
    <name type="scientific">Limnospira platensis NIES-46</name>
    <dbReference type="NCBI Taxonomy" id="1236695"/>
    <lineage>
        <taxon>Bacteria</taxon>
        <taxon>Bacillati</taxon>
        <taxon>Cyanobacteriota</taxon>
        <taxon>Cyanophyceae</taxon>
        <taxon>Oscillatoriophycideae</taxon>
        <taxon>Oscillatoriales</taxon>
        <taxon>Sirenicapillariaceae</taxon>
        <taxon>Limnospira</taxon>
    </lineage>
</organism>
<accession>A0A5M3T582</accession>
<proteinExistence type="predicted"/>
<evidence type="ECO:0008006" key="5">
    <source>
        <dbReference type="Google" id="ProtNLM"/>
    </source>
</evidence>
<dbReference type="GeneID" id="301681634"/>
<evidence type="ECO:0000313" key="4">
    <source>
        <dbReference type="Proteomes" id="UP000326169"/>
    </source>
</evidence>
<feature type="chain" id="PRO_5047354639" description="Secreted protein" evidence="2">
    <location>
        <begin position="23"/>
        <end position="107"/>
    </location>
</feature>
<evidence type="ECO:0000256" key="1">
    <source>
        <dbReference type="SAM" id="MobiDB-lite"/>
    </source>
</evidence>
<feature type="signal peptide" evidence="2">
    <location>
        <begin position="1"/>
        <end position="22"/>
    </location>
</feature>
<keyword evidence="2" id="KW-0732">Signal</keyword>
<evidence type="ECO:0000313" key="3">
    <source>
        <dbReference type="EMBL" id="GCE92649.1"/>
    </source>
</evidence>
<feature type="compositionally biased region" description="Basic residues" evidence="1">
    <location>
        <begin position="96"/>
        <end position="107"/>
    </location>
</feature>
<protein>
    <recommendedName>
        <fullName evidence="5">Secreted protein</fullName>
    </recommendedName>
</protein>
<reference evidence="3 4" key="1">
    <citation type="journal article" date="2019" name="J Genomics">
        <title>The Draft Genome of a Hydrogen-producing Cyanobacterium, Arthrospira platensis NIES-46.</title>
        <authorList>
            <person name="Suzuki S."/>
            <person name="Yamaguchi H."/>
            <person name="Kawachi M."/>
        </authorList>
    </citation>
    <scope>NUCLEOTIDE SEQUENCE [LARGE SCALE GENOMIC DNA]</scope>
    <source>
        <strain evidence="3 4">NIES-46</strain>
    </source>
</reference>
<feature type="region of interest" description="Disordered" evidence="1">
    <location>
        <begin position="62"/>
        <end position="107"/>
    </location>
</feature>
<name>A0A5M3T582_LIMPL</name>
<dbReference type="Proteomes" id="UP000326169">
    <property type="component" value="Unassembled WGS sequence"/>
</dbReference>
<comment type="caution">
    <text evidence="3">The sequence shown here is derived from an EMBL/GenBank/DDBJ whole genome shotgun (WGS) entry which is preliminary data.</text>
</comment>
<dbReference type="EMBL" id="BIMW01000032">
    <property type="protein sequence ID" value="GCE92649.1"/>
    <property type="molecule type" value="Genomic_DNA"/>
</dbReference>